<reference evidence="2 3" key="1">
    <citation type="submission" date="2019-09" db="EMBL/GenBank/DDBJ databases">
        <title>A chromosome-level genome assembly of the Chinese tupelo Nyssa sinensis.</title>
        <authorList>
            <person name="Yang X."/>
            <person name="Kang M."/>
            <person name="Yang Y."/>
            <person name="Xiong H."/>
            <person name="Wang M."/>
            <person name="Zhang Z."/>
            <person name="Wang Z."/>
            <person name="Wu H."/>
            <person name="Ma T."/>
            <person name="Liu J."/>
            <person name="Xi Z."/>
        </authorList>
    </citation>
    <scope>NUCLEOTIDE SEQUENCE [LARGE SCALE GENOMIC DNA]</scope>
    <source>
        <strain evidence="2">J267</strain>
        <tissue evidence="2">Leaf</tissue>
    </source>
</reference>
<feature type="domain" description="F-box" evidence="1">
    <location>
        <begin position="13"/>
        <end position="47"/>
    </location>
</feature>
<dbReference type="OrthoDB" id="812961at2759"/>
<dbReference type="EMBL" id="CM018034">
    <property type="protein sequence ID" value="KAA8544567.1"/>
    <property type="molecule type" value="Genomic_DNA"/>
</dbReference>
<evidence type="ECO:0000313" key="2">
    <source>
        <dbReference type="EMBL" id="KAA8544567.1"/>
    </source>
</evidence>
<name>A0A5J5BS43_9ASTE</name>
<dbReference type="InterPro" id="IPR001810">
    <property type="entry name" value="F-box_dom"/>
</dbReference>
<evidence type="ECO:0000313" key="3">
    <source>
        <dbReference type="Proteomes" id="UP000325577"/>
    </source>
</evidence>
<dbReference type="Pfam" id="PF12937">
    <property type="entry name" value="F-box-like"/>
    <property type="match status" value="1"/>
</dbReference>
<gene>
    <name evidence="2" type="ORF">F0562_022574</name>
</gene>
<dbReference type="SUPFAM" id="SSF81383">
    <property type="entry name" value="F-box domain"/>
    <property type="match status" value="1"/>
</dbReference>
<dbReference type="AlphaFoldDB" id="A0A5J5BS43"/>
<dbReference type="InterPro" id="IPR044809">
    <property type="entry name" value="AUF1-like"/>
</dbReference>
<accession>A0A5J5BS43</accession>
<dbReference type="InterPro" id="IPR036047">
    <property type="entry name" value="F-box-like_dom_sf"/>
</dbReference>
<protein>
    <recommendedName>
        <fullName evidence="1">F-box domain-containing protein</fullName>
    </recommendedName>
</protein>
<sequence>MKKISEVEESNLNGLPDELLFLIFHKVLDLKCLFCCSLVSKRFASIVPLIHSVSVTIPHRKSNSDHLRNSWPHQNLSKKLLDFLKYDVIAKPLHYFFSRIIALAPRQPLLVEPIYDEIKFRTACEFLKKFKELQSLQIEIPFSRRSEGDSLIKWSAEISGELEIFAILLSKSCRKMTAEENYEEEDEYDDDEVESVCPLNDVMMSRLDTAVQCLTDAWWRRHLLKLQHVFDDHGLLSDVVVTDTNKWGKIFMRGEQLIEQWNSAQWRVCTRSERLVELWNSALKPPLKEGLEDRLRVKIWDVPLLRLPLSGYAMERTSLIVIKPEKKTEKEEHDGLMEAATVFEGEEDLYTEAEK</sequence>
<proteinExistence type="predicted"/>
<dbReference type="CDD" id="cd09917">
    <property type="entry name" value="F-box_SF"/>
    <property type="match status" value="1"/>
</dbReference>
<organism evidence="2 3">
    <name type="scientific">Nyssa sinensis</name>
    <dbReference type="NCBI Taxonomy" id="561372"/>
    <lineage>
        <taxon>Eukaryota</taxon>
        <taxon>Viridiplantae</taxon>
        <taxon>Streptophyta</taxon>
        <taxon>Embryophyta</taxon>
        <taxon>Tracheophyta</taxon>
        <taxon>Spermatophyta</taxon>
        <taxon>Magnoliopsida</taxon>
        <taxon>eudicotyledons</taxon>
        <taxon>Gunneridae</taxon>
        <taxon>Pentapetalae</taxon>
        <taxon>asterids</taxon>
        <taxon>Cornales</taxon>
        <taxon>Nyssaceae</taxon>
        <taxon>Nyssa</taxon>
    </lineage>
</organism>
<dbReference type="Proteomes" id="UP000325577">
    <property type="component" value="Linkage Group LG11"/>
</dbReference>
<keyword evidence="3" id="KW-1185">Reference proteome</keyword>
<evidence type="ECO:0000259" key="1">
    <source>
        <dbReference type="Pfam" id="PF12937"/>
    </source>
</evidence>
<dbReference type="Gene3D" id="1.20.1280.50">
    <property type="match status" value="1"/>
</dbReference>
<dbReference type="PANTHER" id="PTHR31215">
    <property type="entry name" value="OS05G0510400 PROTEIN-RELATED"/>
    <property type="match status" value="1"/>
</dbReference>